<keyword evidence="6 15" id="KW-0963">Cytoplasm</keyword>
<evidence type="ECO:0000256" key="6">
    <source>
        <dbReference type="ARBA" id="ARBA00022490"/>
    </source>
</evidence>
<evidence type="ECO:0000256" key="15">
    <source>
        <dbReference type="RuleBase" id="RU364099"/>
    </source>
</evidence>
<reference evidence="17" key="1">
    <citation type="submission" date="2022-12" db="EMBL/GenBank/DDBJ databases">
        <title>Polyphasic identification of a Novel Hot-Spring Cyanobacterium Ocullathermofonsia sinensis gen nov. sp. nov. and Genomic Insights on its Adaptations to the Thermal Habitat.</title>
        <authorList>
            <person name="Daroch M."/>
            <person name="Tang J."/>
            <person name="Jiang Y."/>
        </authorList>
    </citation>
    <scope>NUCLEOTIDE SEQUENCE</scope>
    <source>
        <strain evidence="17">PKUAC-SCTA174</strain>
    </source>
</reference>
<dbReference type="GO" id="GO:0000287">
    <property type="term" value="F:magnesium ion binding"/>
    <property type="evidence" value="ECO:0007669"/>
    <property type="project" value="TreeGrafter"/>
</dbReference>
<dbReference type="InterPro" id="IPR005904">
    <property type="entry name" value="Hxn_phspho_trans"/>
</dbReference>
<dbReference type="SUPFAM" id="SSF53271">
    <property type="entry name" value="PRTase-like"/>
    <property type="match status" value="1"/>
</dbReference>
<sequence>MEKPLELLIAQTAIANTVQRLAQEIDRDYVDRSPLMIGILKGSFIFLADLVRAMQIPIRDVEFMRFSSYGSSTTSSGQAQMLMGIAAETIVNQDVIVVEDIIDTGITTHTALELLQQYQPASLKLCALLNKPERRQRSVQIDYLGFTIPDRFIVGYGIDFNQQYRQLPAIYGLTE</sequence>
<comment type="catalytic activity">
    <reaction evidence="14">
        <text>IMP + diphosphate = hypoxanthine + 5-phospho-alpha-D-ribose 1-diphosphate</text>
        <dbReference type="Rhea" id="RHEA:17973"/>
        <dbReference type="ChEBI" id="CHEBI:17368"/>
        <dbReference type="ChEBI" id="CHEBI:33019"/>
        <dbReference type="ChEBI" id="CHEBI:58017"/>
        <dbReference type="ChEBI" id="CHEBI:58053"/>
        <dbReference type="EC" id="2.4.2.8"/>
    </reaction>
    <physiologicalReaction direction="right-to-left" evidence="14">
        <dbReference type="Rhea" id="RHEA:17975"/>
    </physiologicalReaction>
</comment>
<dbReference type="AlphaFoldDB" id="A0A9E8ZCV0"/>
<dbReference type="NCBIfam" id="TIGR01203">
    <property type="entry name" value="HGPRTase"/>
    <property type="match status" value="1"/>
</dbReference>
<keyword evidence="11 15" id="KW-0547">Nucleotide-binding</keyword>
<comment type="pathway">
    <text evidence="3 15">Purine metabolism; IMP biosynthesis via salvage pathway; IMP from hypoxanthine: step 1/1.</text>
</comment>
<evidence type="ECO:0000256" key="5">
    <source>
        <dbReference type="ARBA" id="ARBA00008391"/>
    </source>
</evidence>
<dbReference type="InterPro" id="IPR029057">
    <property type="entry name" value="PRTase-like"/>
</dbReference>
<keyword evidence="8 15" id="KW-0808">Transferase</keyword>
<dbReference type="GO" id="GO:0046100">
    <property type="term" value="P:hypoxanthine metabolic process"/>
    <property type="evidence" value="ECO:0007669"/>
    <property type="project" value="TreeGrafter"/>
</dbReference>
<evidence type="ECO:0000256" key="14">
    <source>
        <dbReference type="ARBA" id="ARBA00049402"/>
    </source>
</evidence>
<comment type="cofactor">
    <cofactor evidence="1 15">
        <name>Mg(2+)</name>
        <dbReference type="ChEBI" id="CHEBI:18420"/>
    </cofactor>
</comment>
<keyword evidence="7 15" id="KW-0328">Glycosyltransferase</keyword>
<accession>A0A9E8ZCV0</accession>
<dbReference type="EC" id="2.4.2.8" evidence="15"/>
<evidence type="ECO:0000313" key="18">
    <source>
        <dbReference type="Proteomes" id="UP001163152"/>
    </source>
</evidence>
<gene>
    <name evidence="17" type="primary">hpt</name>
    <name evidence="17" type="ORF">OXH18_18050</name>
</gene>
<dbReference type="KEGG" id="tsin:OXH18_18050"/>
<evidence type="ECO:0000256" key="7">
    <source>
        <dbReference type="ARBA" id="ARBA00022676"/>
    </source>
</evidence>
<evidence type="ECO:0000256" key="4">
    <source>
        <dbReference type="ARBA" id="ARBA00004676"/>
    </source>
</evidence>
<dbReference type="Pfam" id="PF00156">
    <property type="entry name" value="Pribosyltran"/>
    <property type="match status" value="1"/>
</dbReference>
<dbReference type="RefSeq" id="WP_268608620.1">
    <property type="nucleotide sequence ID" value="NZ_CP113797.1"/>
</dbReference>
<dbReference type="Gene3D" id="3.40.50.2020">
    <property type="match status" value="1"/>
</dbReference>
<comment type="catalytic activity">
    <reaction evidence="13">
        <text>GMP + diphosphate = guanine + 5-phospho-alpha-D-ribose 1-diphosphate</text>
        <dbReference type="Rhea" id="RHEA:25424"/>
        <dbReference type="ChEBI" id="CHEBI:16235"/>
        <dbReference type="ChEBI" id="CHEBI:33019"/>
        <dbReference type="ChEBI" id="CHEBI:58017"/>
        <dbReference type="ChEBI" id="CHEBI:58115"/>
        <dbReference type="EC" id="2.4.2.8"/>
    </reaction>
    <physiologicalReaction direction="right-to-left" evidence="13">
        <dbReference type="Rhea" id="RHEA:25426"/>
    </physiologicalReaction>
</comment>
<proteinExistence type="inferred from homology"/>
<evidence type="ECO:0000259" key="16">
    <source>
        <dbReference type="Pfam" id="PF00156"/>
    </source>
</evidence>
<dbReference type="Proteomes" id="UP001163152">
    <property type="component" value="Chromosome"/>
</dbReference>
<dbReference type="GO" id="GO:0000166">
    <property type="term" value="F:nucleotide binding"/>
    <property type="evidence" value="ECO:0007669"/>
    <property type="project" value="UniProtKB-KW"/>
</dbReference>
<dbReference type="InterPro" id="IPR000836">
    <property type="entry name" value="PRTase_dom"/>
</dbReference>
<dbReference type="InterPro" id="IPR050408">
    <property type="entry name" value="HGPRT"/>
</dbReference>
<evidence type="ECO:0000256" key="11">
    <source>
        <dbReference type="ARBA" id="ARBA00022741"/>
    </source>
</evidence>
<dbReference type="GO" id="GO:0052657">
    <property type="term" value="F:guanine phosphoribosyltransferase activity"/>
    <property type="evidence" value="ECO:0007669"/>
    <property type="project" value="UniProtKB-ARBA"/>
</dbReference>
<keyword evidence="10 15" id="KW-0660">Purine salvage</keyword>
<evidence type="ECO:0000256" key="13">
    <source>
        <dbReference type="ARBA" id="ARBA00048811"/>
    </source>
</evidence>
<evidence type="ECO:0000256" key="8">
    <source>
        <dbReference type="ARBA" id="ARBA00022679"/>
    </source>
</evidence>
<dbReference type="CDD" id="cd06223">
    <property type="entry name" value="PRTases_typeI"/>
    <property type="match status" value="1"/>
</dbReference>
<evidence type="ECO:0000256" key="3">
    <source>
        <dbReference type="ARBA" id="ARBA00004669"/>
    </source>
</evidence>
<evidence type="ECO:0000256" key="2">
    <source>
        <dbReference type="ARBA" id="ARBA00004496"/>
    </source>
</evidence>
<dbReference type="GO" id="GO:0006166">
    <property type="term" value="P:purine ribonucleoside salvage"/>
    <property type="evidence" value="ECO:0007669"/>
    <property type="project" value="UniProtKB-KW"/>
</dbReference>
<evidence type="ECO:0000256" key="1">
    <source>
        <dbReference type="ARBA" id="ARBA00001946"/>
    </source>
</evidence>
<feature type="domain" description="Phosphoribosyltransferase" evidence="16">
    <location>
        <begin position="11"/>
        <end position="160"/>
    </location>
</feature>
<dbReference type="PANTHER" id="PTHR43340:SF1">
    <property type="entry name" value="HYPOXANTHINE PHOSPHORIBOSYLTRANSFERASE"/>
    <property type="match status" value="1"/>
</dbReference>
<evidence type="ECO:0000256" key="9">
    <source>
        <dbReference type="ARBA" id="ARBA00022723"/>
    </source>
</evidence>
<dbReference type="GO" id="GO:0032264">
    <property type="term" value="P:IMP salvage"/>
    <property type="evidence" value="ECO:0007669"/>
    <property type="project" value="TreeGrafter"/>
</dbReference>
<comment type="similarity">
    <text evidence="5 15">Belongs to the purine/pyrimidine phosphoribosyltransferase family.</text>
</comment>
<organism evidence="17 18">
    <name type="scientific">Thermocoleostomius sinensis A174</name>
    <dbReference type="NCBI Taxonomy" id="2016057"/>
    <lineage>
        <taxon>Bacteria</taxon>
        <taxon>Bacillati</taxon>
        <taxon>Cyanobacteriota</taxon>
        <taxon>Cyanophyceae</taxon>
        <taxon>Oculatellales</taxon>
        <taxon>Oculatellaceae</taxon>
        <taxon>Thermocoleostomius</taxon>
    </lineage>
</organism>
<dbReference type="GO" id="GO:0006178">
    <property type="term" value="P:guanine salvage"/>
    <property type="evidence" value="ECO:0007669"/>
    <property type="project" value="TreeGrafter"/>
</dbReference>
<protein>
    <recommendedName>
        <fullName evidence="15">Hypoxanthine phosphoribosyltransferase</fullName>
        <ecNumber evidence="15">2.4.2.8</ecNumber>
    </recommendedName>
</protein>
<keyword evidence="18" id="KW-1185">Reference proteome</keyword>
<keyword evidence="9 15" id="KW-0479">Metal-binding</keyword>
<dbReference type="GO" id="GO:0032263">
    <property type="term" value="P:GMP salvage"/>
    <property type="evidence" value="ECO:0007669"/>
    <property type="project" value="TreeGrafter"/>
</dbReference>
<keyword evidence="12 15" id="KW-0460">Magnesium</keyword>
<dbReference type="GO" id="GO:0004422">
    <property type="term" value="F:hypoxanthine phosphoribosyltransferase activity"/>
    <property type="evidence" value="ECO:0007669"/>
    <property type="project" value="InterPro"/>
</dbReference>
<dbReference type="FunFam" id="3.40.50.2020:FF:000006">
    <property type="entry name" value="Hypoxanthine phosphoribosyltransferase"/>
    <property type="match status" value="1"/>
</dbReference>
<evidence type="ECO:0000313" key="17">
    <source>
        <dbReference type="EMBL" id="WAL59063.1"/>
    </source>
</evidence>
<comment type="subcellular location">
    <subcellularLocation>
        <location evidence="2 15">Cytoplasm</location>
    </subcellularLocation>
</comment>
<dbReference type="GO" id="GO:0005829">
    <property type="term" value="C:cytosol"/>
    <property type="evidence" value="ECO:0007669"/>
    <property type="project" value="TreeGrafter"/>
</dbReference>
<name>A0A9E8ZCV0_9CYAN</name>
<dbReference type="EMBL" id="CP113797">
    <property type="protein sequence ID" value="WAL59063.1"/>
    <property type="molecule type" value="Genomic_DNA"/>
</dbReference>
<comment type="pathway">
    <text evidence="4">Purine metabolism; GMP biosynthesis via salvage pathway; GMP from guanine: step 1/1.</text>
</comment>
<evidence type="ECO:0000256" key="10">
    <source>
        <dbReference type="ARBA" id="ARBA00022726"/>
    </source>
</evidence>
<dbReference type="PANTHER" id="PTHR43340">
    <property type="entry name" value="HYPOXANTHINE-GUANINE PHOSPHORIBOSYLTRANSFERASE"/>
    <property type="match status" value="1"/>
</dbReference>
<evidence type="ECO:0000256" key="12">
    <source>
        <dbReference type="ARBA" id="ARBA00022842"/>
    </source>
</evidence>